<dbReference type="GO" id="GO:0004672">
    <property type="term" value="F:protein kinase activity"/>
    <property type="evidence" value="ECO:0007669"/>
    <property type="project" value="InterPro"/>
</dbReference>
<dbReference type="PROSITE" id="PS50011">
    <property type="entry name" value="PROTEIN_KINASE_DOM"/>
    <property type="match status" value="1"/>
</dbReference>
<dbReference type="SMART" id="SM00220">
    <property type="entry name" value="S_TKc"/>
    <property type="match status" value="1"/>
</dbReference>
<evidence type="ECO:0000313" key="6">
    <source>
        <dbReference type="EMBL" id="EKF32273.1"/>
    </source>
</evidence>
<keyword evidence="6" id="KW-0808">Transferase</keyword>
<dbReference type="GO" id="GO:0005524">
    <property type="term" value="F:ATP binding"/>
    <property type="evidence" value="ECO:0007669"/>
    <property type="project" value="UniProtKB-UniRule"/>
</dbReference>
<dbReference type="EMBL" id="AHKC01009979">
    <property type="protein sequence ID" value="EKF32273.1"/>
    <property type="molecule type" value="Genomic_DNA"/>
</dbReference>
<dbReference type="InterPro" id="IPR011009">
    <property type="entry name" value="Kinase-like_dom_sf"/>
</dbReference>
<proteinExistence type="predicted"/>
<dbReference type="SUPFAM" id="SSF56112">
    <property type="entry name" value="Protein kinase-like (PK-like)"/>
    <property type="match status" value="1"/>
</dbReference>
<keyword evidence="1 3" id="KW-0547">Nucleotide-binding</keyword>
<protein>
    <submittedName>
        <fullName evidence="6">Protein kinase, putative</fullName>
    </submittedName>
</protein>
<dbReference type="PANTHER" id="PTHR24347">
    <property type="entry name" value="SERINE/THREONINE-PROTEIN KINASE"/>
    <property type="match status" value="1"/>
</dbReference>
<evidence type="ECO:0000256" key="1">
    <source>
        <dbReference type="ARBA" id="ARBA00022741"/>
    </source>
</evidence>
<dbReference type="Gene3D" id="1.10.510.10">
    <property type="entry name" value="Transferase(Phosphotransferase) domain 1"/>
    <property type="match status" value="1"/>
</dbReference>
<feature type="region of interest" description="Disordered" evidence="4">
    <location>
        <begin position="412"/>
        <end position="449"/>
    </location>
</feature>
<dbReference type="PROSITE" id="PS00107">
    <property type="entry name" value="PROTEIN_KINASE_ATP"/>
    <property type="match status" value="1"/>
</dbReference>
<dbReference type="Pfam" id="PF00069">
    <property type="entry name" value="Pkinase"/>
    <property type="match status" value="1"/>
</dbReference>
<dbReference type="CDD" id="cd05117">
    <property type="entry name" value="STKc_CAMK"/>
    <property type="match status" value="1"/>
</dbReference>
<evidence type="ECO:0000256" key="3">
    <source>
        <dbReference type="PROSITE-ProRule" id="PRU10141"/>
    </source>
</evidence>
<evidence type="ECO:0000256" key="4">
    <source>
        <dbReference type="SAM" id="MobiDB-lite"/>
    </source>
</evidence>
<dbReference type="InterPro" id="IPR000719">
    <property type="entry name" value="Prot_kinase_dom"/>
</dbReference>
<evidence type="ECO:0000256" key="2">
    <source>
        <dbReference type="ARBA" id="ARBA00022840"/>
    </source>
</evidence>
<dbReference type="InterPro" id="IPR017441">
    <property type="entry name" value="Protein_kinase_ATP_BS"/>
</dbReference>
<name>K2MAU4_TRYCR</name>
<evidence type="ECO:0000313" key="7">
    <source>
        <dbReference type="Proteomes" id="UP000007350"/>
    </source>
</evidence>
<dbReference type="PROSITE" id="PS00108">
    <property type="entry name" value="PROTEIN_KINASE_ST"/>
    <property type="match status" value="1"/>
</dbReference>
<feature type="compositionally biased region" description="Basic and acidic residues" evidence="4">
    <location>
        <begin position="355"/>
        <end position="367"/>
    </location>
</feature>
<dbReference type="AlphaFoldDB" id="K2MAU4"/>
<feature type="domain" description="Protein kinase" evidence="5">
    <location>
        <begin position="27"/>
        <end position="323"/>
    </location>
</feature>
<organism evidence="6 7">
    <name type="scientific">Trypanosoma cruzi marinkellei</name>
    <dbReference type="NCBI Taxonomy" id="85056"/>
    <lineage>
        <taxon>Eukaryota</taxon>
        <taxon>Discoba</taxon>
        <taxon>Euglenozoa</taxon>
        <taxon>Kinetoplastea</taxon>
        <taxon>Metakinetoplastina</taxon>
        <taxon>Trypanosomatida</taxon>
        <taxon>Trypanosomatidae</taxon>
        <taxon>Trypanosoma</taxon>
        <taxon>Schizotrypanum</taxon>
    </lineage>
</organism>
<reference evidence="6 7" key="1">
    <citation type="journal article" date="2012" name="BMC Genomics">
        <title>Comparative genomic analysis of human infective Trypanosoma cruzi lineages with the bat-restricted subspecies T. cruzi marinkellei.</title>
        <authorList>
            <person name="Franzen O."/>
            <person name="Talavera-Lopez C."/>
            <person name="Ochaya S."/>
            <person name="Butler C.E."/>
            <person name="Messenger L.A."/>
            <person name="Lewis M.D."/>
            <person name="Llewellyn M.S."/>
            <person name="Marinkelle C.J."/>
            <person name="Tyler K.M."/>
            <person name="Miles M.A."/>
            <person name="Andersson B."/>
        </authorList>
    </citation>
    <scope>NUCLEOTIDE SEQUENCE [LARGE SCALE GENOMIC DNA]</scope>
    <source>
        <strain evidence="6 7">B7</strain>
    </source>
</reference>
<dbReference type="OrthoDB" id="40902at2759"/>
<feature type="binding site" evidence="3">
    <location>
        <position position="60"/>
    </location>
    <ligand>
        <name>ATP</name>
        <dbReference type="ChEBI" id="CHEBI:30616"/>
    </ligand>
</feature>
<gene>
    <name evidence="6" type="ORF">MOQ_003880</name>
</gene>
<evidence type="ECO:0000259" key="5">
    <source>
        <dbReference type="PROSITE" id="PS50011"/>
    </source>
</evidence>
<keyword evidence="7" id="KW-1185">Reference proteome</keyword>
<dbReference type="Proteomes" id="UP000007350">
    <property type="component" value="Unassembled WGS sequence"/>
</dbReference>
<comment type="caution">
    <text evidence="6">The sequence shown here is derived from an EMBL/GenBank/DDBJ whole genome shotgun (WGS) entry which is preliminary data.</text>
</comment>
<keyword evidence="2 3" id="KW-0067">ATP-binding</keyword>
<feature type="region of interest" description="Disordered" evidence="4">
    <location>
        <begin position="337"/>
        <end position="367"/>
    </location>
</feature>
<dbReference type="Gene3D" id="3.30.200.20">
    <property type="entry name" value="Phosphorylase Kinase, domain 1"/>
    <property type="match status" value="1"/>
</dbReference>
<accession>K2MAU4</accession>
<keyword evidence="6" id="KW-0418">Kinase</keyword>
<dbReference type="InterPro" id="IPR008271">
    <property type="entry name" value="Ser/Thr_kinase_AS"/>
</dbReference>
<sequence length="503" mass="56560">MLLPHKPMHVPATPVVESCDIRVLYDVEHATLLGKGGFSQVVAVRHRPTNTMRALKVIKKMMLKGKVSEMVIHEQEILRRTSHPNIIQLHECITTPHHIYFSLDLMGGDLFELIVRNHFIPEGAAREIMYQILCGIDYLHGQCIVHRDIKPENILLNIVNPTGNAGSSERKSGEFTEAEWDKSLNIEVKLADFGLAKLVQEWDVQSTPCGTSFYIAPEVIRGIEAQGTKPLCTTQKLVKSVDVWSAGIVLFVMLSGRPPFHGQVTTSEERRQLLRRINRGVLFDPKEGWEGVSEEAKDLIIRMLEQDSTKRLTAMQALRHPFFTLHGYMPPVLGGMNSPLSPKLPQQKKWQAQKQEGEKVGKQTKEGTVEEALTSQMSEEQVEQGWKSATLPNQTVMKKRRKFFDIFRTKSPVGSRKEKDATTEGQKPLSPDNVDVETVEEEEHRRDMQAEIDALQKDIVETGDKEGDNTSYKQTIPLVPASQATRQAVMNANAKVGPAALKK</sequence>